<sequence>MITIHDTPEETPLLATPNSENAQPPNNRLKKLLILVVCGIFILGADFGFFLSTAPQTAIFEQIICRNYLVHSRDALNTTLPEVPGNPCKSEVVQGELAIVNGYKDTFEVIPSIILSLPYGVLADHWGRKPVLYLGALGMILGEIWVRLVAASEILPLRMIWLSGIFRIIGGGDQVVLSMAVAMVADVFSEEERSTALFRLQSCAILAEILATPISAYLMTFDPWFPYLLGFIVILIGTLPTFFLPETLADAKSKMASHSGSSGEGGEGTETSKQPLLQAILHQISEFKHSIRFIWRDGNVCLLILITGFGVMSRQSTNILMQYASKKFNWSIGKASLLISLRGIFTLANFLVIMPSFNMILGKFFNLHGKHRDHRLSQGTALFTMVGFAIMAFAPVPGILIWGLAILSLGLGFLITTRSLVTALVLPSHIGTLYSALAISMSVGILISGPLFAYLFRIGMHLGNAWMGLPWLQASLIFGLVTIAIWRIRVRDPVEYENPRPAENI</sequence>
<keyword evidence="9" id="KW-1185">Reference proteome</keyword>
<dbReference type="EMBL" id="JAPQKI010000005">
    <property type="protein sequence ID" value="KAJ5100024.1"/>
    <property type="molecule type" value="Genomic_DNA"/>
</dbReference>
<dbReference type="Pfam" id="PF07690">
    <property type="entry name" value="MFS_1"/>
    <property type="match status" value="1"/>
</dbReference>
<organism evidence="8 9">
    <name type="scientific">Penicillium argentinense</name>
    <dbReference type="NCBI Taxonomy" id="1131581"/>
    <lineage>
        <taxon>Eukaryota</taxon>
        <taxon>Fungi</taxon>
        <taxon>Dikarya</taxon>
        <taxon>Ascomycota</taxon>
        <taxon>Pezizomycotina</taxon>
        <taxon>Eurotiomycetes</taxon>
        <taxon>Eurotiomycetidae</taxon>
        <taxon>Eurotiales</taxon>
        <taxon>Aspergillaceae</taxon>
        <taxon>Penicillium</taxon>
    </lineage>
</organism>
<feature type="domain" description="Major facilitator superfamily (MFS) profile" evidence="7">
    <location>
        <begin position="32"/>
        <end position="491"/>
    </location>
</feature>
<dbReference type="GeneID" id="81358497"/>
<keyword evidence="2 6" id="KW-0812">Transmembrane</keyword>
<dbReference type="InterPro" id="IPR020846">
    <property type="entry name" value="MFS_dom"/>
</dbReference>
<evidence type="ECO:0000313" key="9">
    <source>
        <dbReference type="Proteomes" id="UP001149074"/>
    </source>
</evidence>
<name>A0A9W9FH31_9EURO</name>
<dbReference type="OrthoDB" id="194139at2759"/>
<feature type="region of interest" description="Disordered" evidence="5">
    <location>
        <begin position="1"/>
        <end position="22"/>
    </location>
</feature>
<evidence type="ECO:0000256" key="6">
    <source>
        <dbReference type="SAM" id="Phobius"/>
    </source>
</evidence>
<dbReference type="RefSeq" id="XP_056475677.1">
    <property type="nucleotide sequence ID" value="XM_056619518.1"/>
</dbReference>
<dbReference type="GO" id="GO:0016020">
    <property type="term" value="C:membrane"/>
    <property type="evidence" value="ECO:0007669"/>
    <property type="project" value="UniProtKB-SubCell"/>
</dbReference>
<evidence type="ECO:0000313" key="8">
    <source>
        <dbReference type="EMBL" id="KAJ5100024.1"/>
    </source>
</evidence>
<feature type="transmembrane region" description="Helical" evidence="6">
    <location>
        <begin position="399"/>
        <end position="421"/>
    </location>
</feature>
<feature type="transmembrane region" description="Helical" evidence="6">
    <location>
        <begin position="433"/>
        <end position="456"/>
    </location>
</feature>
<evidence type="ECO:0000256" key="2">
    <source>
        <dbReference type="ARBA" id="ARBA00022692"/>
    </source>
</evidence>
<dbReference type="AlphaFoldDB" id="A0A9W9FH31"/>
<evidence type="ECO:0000256" key="1">
    <source>
        <dbReference type="ARBA" id="ARBA00004141"/>
    </source>
</evidence>
<keyword evidence="4 6" id="KW-0472">Membrane</keyword>
<feature type="transmembrane region" description="Helical" evidence="6">
    <location>
        <begin position="468"/>
        <end position="486"/>
    </location>
</feature>
<dbReference type="Gene3D" id="1.20.1250.20">
    <property type="entry name" value="MFS general substrate transporter like domains"/>
    <property type="match status" value="1"/>
</dbReference>
<evidence type="ECO:0000256" key="3">
    <source>
        <dbReference type="ARBA" id="ARBA00022989"/>
    </source>
</evidence>
<dbReference type="SUPFAM" id="SSF103473">
    <property type="entry name" value="MFS general substrate transporter"/>
    <property type="match status" value="1"/>
</dbReference>
<feature type="transmembrane region" description="Helical" evidence="6">
    <location>
        <begin position="32"/>
        <end position="51"/>
    </location>
</feature>
<keyword evidence="3 6" id="KW-1133">Transmembrane helix</keyword>
<dbReference type="PANTHER" id="PTHR23507:SF1">
    <property type="entry name" value="FI18259P1-RELATED"/>
    <property type="match status" value="1"/>
</dbReference>
<dbReference type="Proteomes" id="UP001149074">
    <property type="component" value="Unassembled WGS sequence"/>
</dbReference>
<dbReference type="InterPro" id="IPR036259">
    <property type="entry name" value="MFS_trans_sf"/>
</dbReference>
<protein>
    <recommendedName>
        <fullName evidence="7">Major facilitator superfamily (MFS) profile domain-containing protein</fullName>
    </recommendedName>
</protein>
<accession>A0A9W9FH31</accession>
<proteinExistence type="predicted"/>
<reference evidence="8" key="2">
    <citation type="journal article" date="2023" name="IMA Fungus">
        <title>Comparative genomic study of the Penicillium genus elucidates a diverse pangenome and 15 lateral gene transfer events.</title>
        <authorList>
            <person name="Petersen C."/>
            <person name="Sorensen T."/>
            <person name="Nielsen M.R."/>
            <person name="Sondergaard T.E."/>
            <person name="Sorensen J.L."/>
            <person name="Fitzpatrick D.A."/>
            <person name="Frisvad J.C."/>
            <person name="Nielsen K.L."/>
        </authorList>
    </citation>
    <scope>NUCLEOTIDE SEQUENCE</scope>
    <source>
        <strain evidence="8">IBT 30761</strain>
    </source>
</reference>
<dbReference type="InterPro" id="IPR011701">
    <property type="entry name" value="MFS"/>
</dbReference>
<reference evidence="8" key="1">
    <citation type="submission" date="2022-11" db="EMBL/GenBank/DDBJ databases">
        <authorList>
            <person name="Petersen C."/>
        </authorList>
    </citation>
    <scope>NUCLEOTIDE SEQUENCE</scope>
    <source>
        <strain evidence="8">IBT 30761</strain>
    </source>
</reference>
<comment type="subcellular location">
    <subcellularLocation>
        <location evidence="1">Membrane</location>
        <topology evidence="1">Multi-pass membrane protein</topology>
    </subcellularLocation>
</comment>
<feature type="transmembrane region" description="Helical" evidence="6">
    <location>
        <begin position="131"/>
        <end position="148"/>
    </location>
</feature>
<feature type="transmembrane region" description="Helical" evidence="6">
    <location>
        <begin position="160"/>
        <end position="185"/>
    </location>
</feature>
<feature type="transmembrane region" description="Helical" evidence="6">
    <location>
        <begin position="224"/>
        <end position="245"/>
    </location>
</feature>
<dbReference type="PANTHER" id="PTHR23507">
    <property type="entry name" value="ZGC:174356"/>
    <property type="match status" value="1"/>
</dbReference>
<comment type="caution">
    <text evidence="8">The sequence shown here is derived from an EMBL/GenBank/DDBJ whole genome shotgun (WGS) entry which is preliminary data.</text>
</comment>
<feature type="transmembrane region" description="Helical" evidence="6">
    <location>
        <begin position="375"/>
        <end position="393"/>
    </location>
</feature>
<dbReference type="GO" id="GO:0022857">
    <property type="term" value="F:transmembrane transporter activity"/>
    <property type="evidence" value="ECO:0007669"/>
    <property type="project" value="InterPro"/>
</dbReference>
<evidence type="ECO:0000259" key="7">
    <source>
        <dbReference type="PROSITE" id="PS50850"/>
    </source>
</evidence>
<gene>
    <name evidence="8" type="ORF">N7532_007025</name>
</gene>
<dbReference type="PROSITE" id="PS50850">
    <property type="entry name" value="MFS"/>
    <property type="match status" value="1"/>
</dbReference>
<evidence type="ECO:0000256" key="5">
    <source>
        <dbReference type="SAM" id="MobiDB-lite"/>
    </source>
</evidence>
<evidence type="ECO:0000256" key="4">
    <source>
        <dbReference type="ARBA" id="ARBA00023136"/>
    </source>
</evidence>